<dbReference type="SUPFAM" id="SSF46785">
    <property type="entry name" value="Winged helix' DNA-binding domain"/>
    <property type="match status" value="1"/>
</dbReference>
<accession>F9Y9J0</accession>
<dbReference type="PANTHER" id="PTHR43132:SF2">
    <property type="entry name" value="ARSENICAL RESISTANCE OPERON REPRESSOR ARSR-RELATED"/>
    <property type="match status" value="1"/>
</dbReference>
<dbReference type="AlphaFoldDB" id="F9Y9J0"/>
<evidence type="ECO:0000256" key="2">
    <source>
        <dbReference type="ARBA" id="ARBA00023125"/>
    </source>
</evidence>
<dbReference type="OrthoDB" id="194599at2"/>
<dbReference type="Gene3D" id="1.10.10.10">
    <property type="entry name" value="Winged helix-like DNA-binding domain superfamily/Winged helix DNA-binding domain"/>
    <property type="match status" value="1"/>
</dbReference>
<dbReference type="InterPro" id="IPR011991">
    <property type="entry name" value="ArsR-like_HTH"/>
</dbReference>
<dbReference type="CDD" id="cd00090">
    <property type="entry name" value="HTH_ARSR"/>
    <property type="match status" value="1"/>
</dbReference>
<proteinExistence type="predicted"/>
<feature type="domain" description="HTH arsR-type" evidence="4">
    <location>
        <begin position="21"/>
        <end position="114"/>
    </location>
</feature>
<dbReference type="NCBIfam" id="NF033788">
    <property type="entry name" value="HTH_metalloreg"/>
    <property type="match status" value="1"/>
</dbReference>
<dbReference type="PROSITE" id="PS50987">
    <property type="entry name" value="HTH_ARSR_2"/>
    <property type="match status" value="1"/>
</dbReference>
<dbReference type="KEGG" id="kvl:KVU_1488"/>
<dbReference type="HOGENOM" id="CLU_097806_6_4_5"/>
<dbReference type="Proteomes" id="UP000000692">
    <property type="component" value="Chromosome"/>
</dbReference>
<dbReference type="RefSeq" id="WP_013383192.1">
    <property type="nucleotide sequence ID" value="NC_017384.1"/>
</dbReference>
<organism evidence="5 6">
    <name type="scientific">Ketogulonicigenium vulgare (strain WSH-001)</name>
    <dbReference type="NCBI Taxonomy" id="759362"/>
    <lineage>
        <taxon>Bacteria</taxon>
        <taxon>Pseudomonadati</taxon>
        <taxon>Pseudomonadota</taxon>
        <taxon>Alphaproteobacteria</taxon>
        <taxon>Rhodobacterales</taxon>
        <taxon>Roseobacteraceae</taxon>
        <taxon>Ketogulonicigenium</taxon>
    </lineage>
</organism>
<evidence type="ECO:0000256" key="3">
    <source>
        <dbReference type="ARBA" id="ARBA00023163"/>
    </source>
</evidence>
<dbReference type="GO" id="GO:0003700">
    <property type="term" value="F:DNA-binding transcription factor activity"/>
    <property type="evidence" value="ECO:0007669"/>
    <property type="project" value="InterPro"/>
</dbReference>
<gene>
    <name evidence="5" type="ordered locus">KVU_1488</name>
</gene>
<dbReference type="eggNOG" id="COG0640">
    <property type="taxonomic scope" value="Bacteria"/>
</dbReference>
<dbReference type="GO" id="GO:0003677">
    <property type="term" value="F:DNA binding"/>
    <property type="evidence" value="ECO:0007669"/>
    <property type="project" value="UniProtKB-KW"/>
</dbReference>
<dbReference type="PRINTS" id="PR00778">
    <property type="entry name" value="HTHARSR"/>
</dbReference>
<keyword evidence="3" id="KW-0804">Transcription</keyword>
<keyword evidence="6" id="KW-1185">Reference proteome</keyword>
<dbReference type="InterPro" id="IPR051011">
    <property type="entry name" value="Metal_resp_trans_reg"/>
</dbReference>
<dbReference type="InterPro" id="IPR036390">
    <property type="entry name" value="WH_DNA-bd_sf"/>
</dbReference>
<evidence type="ECO:0000259" key="4">
    <source>
        <dbReference type="PROSITE" id="PS50987"/>
    </source>
</evidence>
<dbReference type="SMART" id="SM00418">
    <property type="entry name" value="HTH_ARSR"/>
    <property type="match status" value="1"/>
</dbReference>
<name>F9Y9J0_KETVW</name>
<keyword evidence="2" id="KW-0238">DNA-binding</keyword>
<keyword evidence="1" id="KW-0805">Transcription regulation</keyword>
<dbReference type="Pfam" id="PF01022">
    <property type="entry name" value="HTH_5"/>
    <property type="match status" value="1"/>
</dbReference>
<dbReference type="InterPro" id="IPR001845">
    <property type="entry name" value="HTH_ArsR_DNA-bd_dom"/>
</dbReference>
<sequence>MEIQSEHIDEKSRYCADMAALAAVAEGASDVFRVLSNPQRLRILCALNSGACCVSQLEDNLGASQAYVSGQLARMRSEGVVTCARAGRQMVYSIADPRLQAVLAGLAQAVAQIAASQMAVSAQDQADNHQHQTDK</sequence>
<evidence type="ECO:0000313" key="5">
    <source>
        <dbReference type="EMBL" id="AEM41328.1"/>
    </source>
</evidence>
<protein>
    <submittedName>
        <fullName evidence="5">Transcriptional regulator, ArsR family protein</fullName>
    </submittedName>
</protein>
<evidence type="ECO:0000313" key="6">
    <source>
        <dbReference type="Proteomes" id="UP000000692"/>
    </source>
</evidence>
<dbReference type="PANTHER" id="PTHR43132">
    <property type="entry name" value="ARSENICAL RESISTANCE OPERON REPRESSOR ARSR-RELATED"/>
    <property type="match status" value="1"/>
</dbReference>
<evidence type="ECO:0000256" key="1">
    <source>
        <dbReference type="ARBA" id="ARBA00023015"/>
    </source>
</evidence>
<reference evidence="5 6" key="1">
    <citation type="journal article" date="2011" name="J. Bacteriol.">
        <title>Complete genome sequence of the industrial strain Ketogulonicigenium vulgare WSH-001.</title>
        <authorList>
            <person name="Liu L."/>
            <person name="Li Y."/>
            <person name="Zhang J."/>
            <person name="Zhou Z."/>
            <person name="Liu J."/>
            <person name="Li X."/>
            <person name="Zhou J."/>
            <person name="Du G."/>
            <person name="Wang L."/>
            <person name="Chen J."/>
        </authorList>
    </citation>
    <scope>NUCLEOTIDE SEQUENCE [LARGE SCALE GENOMIC DNA]</scope>
    <source>
        <strain evidence="5 6">WSH-001</strain>
    </source>
</reference>
<dbReference type="InterPro" id="IPR036388">
    <property type="entry name" value="WH-like_DNA-bd_sf"/>
</dbReference>
<dbReference type="EMBL" id="CP002018">
    <property type="protein sequence ID" value="AEM41328.1"/>
    <property type="molecule type" value="Genomic_DNA"/>
</dbReference>